<gene>
    <name evidence="1" type="ORF">ANCDUO_01891</name>
</gene>
<accession>A0A0C2HDZ4</accession>
<name>A0A0C2HDZ4_9BILA</name>
<dbReference type="AlphaFoldDB" id="A0A0C2HDZ4"/>
<evidence type="ECO:0000313" key="1">
    <source>
        <dbReference type="EMBL" id="KIH67776.1"/>
    </source>
</evidence>
<organism evidence="1 2">
    <name type="scientific">Ancylostoma duodenale</name>
    <dbReference type="NCBI Taxonomy" id="51022"/>
    <lineage>
        <taxon>Eukaryota</taxon>
        <taxon>Metazoa</taxon>
        <taxon>Ecdysozoa</taxon>
        <taxon>Nematoda</taxon>
        <taxon>Chromadorea</taxon>
        <taxon>Rhabditida</taxon>
        <taxon>Rhabditina</taxon>
        <taxon>Rhabditomorpha</taxon>
        <taxon>Strongyloidea</taxon>
        <taxon>Ancylostomatidae</taxon>
        <taxon>Ancylostomatinae</taxon>
        <taxon>Ancylostoma</taxon>
    </lineage>
</organism>
<reference evidence="1 2" key="1">
    <citation type="submission" date="2013-12" db="EMBL/GenBank/DDBJ databases">
        <title>Draft genome of the parsitic nematode Ancylostoma duodenale.</title>
        <authorList>
            <person name="Mitreva M."/>
        </authorList>
    </citation>
    <scope>NUCLEOTIDE SEQUENCE [LARGE SCALE GENOMIC DNA]</scope>
    <source>
        <strain evidence="1 2">Zhejiang</strain>
    </source>
</reference>
<proteinExistence type="predicted"/>
<protein>
    <submittedName>
        <fullName evidence="1">Uncharacterized protein</fullName>
    </submittedName>
</protein>
<dbReference type="Proteomes" id="UP000054047">
    <property type="component" value="Unassembled WGS sequence"/>
</dbReference>
<dbReference type="EMBL" id="KN726575">
    <property type="protein sequence ID" value="KIH67776.1"/>
    <property type="molecule type" value="Genomic_DNA"/>
</dbReference>
<sequence length="78" mass="8686">MRTRSITKSTDSTITLGHIYKNDEGQTEEVRLDHLATPTVFPRPGFLGLPPFSLICNVIWMINSSKPATPSKRHSSTC</sequence>
<keyword evidence="2" id="KW-1185">Reference proteome</keyword>
<evidence type="ECO:0000313" key="2">
    <source>
        <dbReference type="Proteomes" id="UP000054047"/>
    </source>
</evidence>